<proteinExistence type="predicted"/>
<protein>
    <recommendedName>
        <fullName evidence="3">DUF4283 domain-containing protein</fullName>
    </recommendedName>
</protein>
<evidence type="ECO:0008006" key="3">
    <source>
        <dbReference type="Google" id="ProtNLM"/>
    </source>
</evidence>
<evidence type="ECO:0000313" key="1">
    <source>
        <dbReference type="EMBL" id="KAK8568597.1"/>
    </source>
</evidence>
<gene>
    <name evidence="1" type="ORF">V6N12_007145</name>
</gene>
<evidence type="ECO:0000313" key="2">
    <source>
        <dbReference type="Proteomes" id="UP001472677"/>
    </source>
</evidence>
<reference evidence="1 2" key="1">
    <citation type="journal article" date="2024" name="G3 (Bethesda)">
        <title>Genome assembly of Hibiscus sabdariffa L. provides insights into metabolisms of medicinal natural products.</title>
        <authorList>
            <person name="Kim T."/>
        </authorList>
    </citation>
    <scope>NUCLEOTIDE SEQUENCE [LARGE SCALE GENOMIC DNA]</scope>
    <source>
        <strain evidence="1">TK-2024</strain>
        <tissue evidence="1">Old leaves</tissue>
    </source>
</reference>
<accession>A0ABR2F0Y3</accession>
<dbReference type="EMBL" id="JBBPBM010000009">
    <property type="protein sequence ID" value="KAK8568597.1"/>
    <property type="molecule type" value="Genomic_DNA"/>
</dbReference>
<sequence length="114" mass="13293">MEPLRLLTLVSSYKEKLTGHSRLPIEDEENIDEDEIEILDGDVSKTVVDGIISIDFSDRVRNLAIKSFDQTVVVKLLGRRIGYNTLRRKLYDLWKPAHAFHLRDIENDYFLVTF</sequence>
<keyword evidence="2" id="KW-1185">Reference proteome</keyword>
<name>A0ABR2F0Y3_9ROSI</name>
<dbReference type="Proteomes" id="UP001472677">
    <property type="component" value="Unassembled WGS sequence"/>
</dbReference>
<comment type="caution">
    <text evidence="1">The sequence shown here is derived from an EMBL/GenBank/DDBJ whole genome shotgun (WGS) entry which is preliminary data.</text>
</comment>
<organism evidence="1 2">
    <name type="scientific">Hibiscus sabdariffa</name>
    <name type="common">roselle</name>
    <dbReference type="NCBI Taxonomy" id="183260"/>
    <lineage>
        <taxon>Eukaryota</taxon>
        <taxon>Viridiplantae</taxon>
        <taxon>Streptophyta</taxon>
        <taxon>Embryophyta</taxon>
        <taxon>Tracheophyta</taxon>
        <taxon>Spermatophyta</taxon>
        <taxon>Magnoliopsida</taxon>
        <taxon>eudicotyledons</taxon>
        <taxon>Gunneridae</taxon>
        <taxon>Pentapetalae</taxon>
        <taxon>rosids</taxon>
        <taxon>malvids</taxon>
        <taxon>Malvales</taxon>
        <taxon>Malvaceae</taxon>
        <taxon>Malvoideae</taxon>
        <taxon>Hibiscus</taxon>
    </lineage>
</organism>